<protein>
    <submittedName>
        <fullName evidence="5">IucA/IucC family protein</fullName>
    </submittedName>
</protein>
<dbReference type="InterPro" id="IPR022770">
    <property type="entry name" value="IucA/IucC-like_C"/>
</dbReference>
<dbReference type="EMBL" id="JAVHUY010000014">
    <property type="protein sequence ID" value="MDQ7906161.1"/>
    <property type="molecule type" value="Genomic_DNA"/>
</dbReference>
<proteinExistence type="inferred from homology"/>
<feature type="domain" description="Aerobactin siderophore biosynthesis IucA/IucC-like C-terminal" evidence="4">
    <location>
        <begin position="338"/>
        <end position="453"/>
    </location>
</feature>
<evidence type="ECO:0000256" key="2">
    <source>
        <dbReference type="ARBA" id="ARBA00007832"/>
    </source>
</evidence>
<feature type="domain" description="Aerobactin siderophore biosynthesis IucA/IucC N-terminal" evidence="3">
    <location>
        <begin position="141"/>
        <end position="187"/>
    </location>
</feature>
<dbReference type="Pfam" id="PF04183">
    <property type="entry name" value="IucA_IucC"/>
    <property type="match status" value="2"/>
</dbReference>
<dbReference type="Gene3D" id="1.10.510.40">
    <property type="match status" value="1"/>
</dbReference>
<dbReference type="RefSeq" id="WP_308713432.1">
    <property type="nucleotide sequence ID" value="NZ_JAVHUY010000014.1"/>
</dbReference>
<organism evidence="5 6">
    <name type="scientific">Phytohabitans maris</name>
    <dbReference type="NCBI Taxonomy" id="3071409"/>
    <lineage>
        <taxon>Bacteria</taxon>
        <taxon>Bacillati</taxon>
        <taxon>Actinomycetota</taxon>
        <taxon>Actinomycetes</taxon>
        <taxon>Micromonosporales</taxon>
        <taxon>Micromonosporaceae</taxon>
    </lineage>
</organism>
<gene>
    <name evidence="5" type="ORF">RB614_16745</name>
</gene>
<reference evidence="5 6" key="1">
    <citation type="submission" date="2023-08" db="EMBL/GenBank/DDBJ databases">
        <title>Phytohabitans sansha sp. nov., isolated from marine sediment.</title>
        <authorList>
            <person name="Zhao Y."/>
            <person name="Yi K."/>
        </authorList>
    </citation>
    <scope>NUCLEOTIDE SEQUENCE [LARGE SCALE GENOMIC DNA]</scope>
    <source>
        <strain evidence="5 6">ZYX-F-186</strain>
    </source>
</reference>
<dbReference type="Pfam" id="PF06276">
    <property type="entry name" value="FhuF"/>
    <property type="match status" value="1"/>
</dbReference>
<comment type="similarity">
    <text evidence="2">Belongs to the IucA/IucC family.</text>
</comment>
<dbReference type="Proteomes" id="UP001230908">
    <property type="component" value="Unassembled WGS sequence"/>
</dbReference>
<evidence type="ECO:0000259" key="3">
    <source>
        <dbReference type="Pfam" id="PF04183"/>
    </source>
</evidence>
<accession>A0ABU0ZGI5</accession>
<sequence>MHAPDPAATLAALRRDRPDLVTPFERALPGARAAVLARLWGAYAREPIPGVLRRERAGGRLTVHTSAGALAGPAEAAEAYAPAPDGLTLRLGTTPHTDPGTLARALGHPGFAVEVDNSVANLALARTAPQPEPTLTGTLPRLEQSVVDGHPLHPCCRTRLGMSTLEVLRYAPEHRPVVRLHVVRVPPARWWGDGPPLLLVHPWQAEHVLDAYPWLLPVGRVPARPLMSLRTMAPVGGFDQVKTAVDVRMTSAVRTVSPAAVRNGPAVTALLRALATPGLEVLAEERAGAVLVDGEPSRSLAYLRRRAPRLAAGEVAVPLAALAAAVRAGHPLPDPLGFFTALAGVLLDPLLHLLRRGVALEAHGQNSLVVLRDGHPTRLVYRDFGGVRISPATLRAHGLEAPPLLGDLVTDDPRDLRAKLLAAAVSGALAEQVAAFSRAYGITPALLWSRAARPELRDGPLPVKATTAMRLATDPLTDVWAPLPNPMAG</sequence>
<dbReference type="InterPro" id="IPR007310">
    <property type="entry name" value="Aerobactin_biosyn_IucA/IucC_N"/>
</dbReference>
<evidence type="ECO:0000313" key="6">
    <source>
        <dbReference type="Proteomes" id="UP001230908"/>
    </source>
</evidence>
<dbReference type="Gene3D" id="6.10.250.3370">
    <property type="match status" value="1"/>
</dbReference>
<evidence type="ECO:0000313" key="5">
    <source>
        <dbReference type="EMBL" id="MDQ7906161.1"/>
    </source>
</evidence>
<keyword evidence="6" id="KW-1185">Reference proteome</keyword>
<dbReference type="PANTHER" id="PTHR34384:SF5">
    <property type="entry name" value="L-2,3-DIAMINOPROPANOATE--CITRATE LIGASE"/>
    <property type="match status" value="1"/>
</dbReference>
<evidence type="ECO:0000256" key="1">
    <source>
        <dbReference type="ARBA" id="ARBA00004924"/>
    </source>
</evidence>
<feature type="domain" description="Aerobactin siderophore biosynthesis IucA/IucC N-terminal" evidence="3">
    <location>
        <begin position="197"/>
        <end position="323"/>
    </location>
</feature>
<comment type="caution">
    <text evidence="5">The sequence shown here is derived from an EMBL/GenBank/DDBJ whole genome shotgun (WGS) entry which is preliminary data.</text>
</comment>
<dbReference type="InterPro" id="IPR037455">
    <property type="entry name" value="LucA/IucC-like"/>
</dbReference>
<evidence type="ECO:0000259" key="4">
    <source>
        <dbReference type="Pfam" id="PF06276"/>
    </source>
</evidence>
<name>A0ABU0ZGI5_9ACTN</name>
<dbReference type="PANTHER" id="PTHR34384">
    <property type="entry name" value="L-2,3-DIAMINOPROPANOATE--CITRATE LIGASE"/>
    <property type="match status" value="1"/>
</dbReference>
<comment type="pathway">
    <text evidence="1">Siderophore biosynthesis.</text>
</comment>